<evidence type="ECO:0000313" key="2">
    <source>
        <dbReference type="EMBL" id="GMI24977.1"/>
    </source>
</evidence>
<organism evidence="2 3">
    <name type="scientific">Tetraparma gracilis</name>
    <dbReference type="NCBI Taxonomy" id="2962635"/>
    <lineage>
        <taxon>Eukaryota</taxon>
        <taxon>Sar</taxon>
        <taxon>Stramenopiles</taxon>
        <taxon>Ochrophyta</taxon>
        <taxon>Bolidophyceae</taxon>
        <taxon>Parmales</taxon>
        <taxon>Triparmaceae</taxon>
        <taxon>Tetraparma</taxon>
    </lineage>
</organism>
<keyword evidence="3" id="KW-1185">Reference proteome</keyword>
<sequence length="208" mass="21609">MVRFRMTRTFDQASRGNLTCCATRATRRSFSARNGSGEGRSESRAKQGIDVRSPPSPGDDPLSPHAVWSQSQKQGGPCGILAAVQAECLSFFTFSAPALPSHPSLPSDFAAALAADGLPAAAARLPPATVDAALSMAIGRIVARAAVATLPEGEPTGARLALSVDGAAAHPIWLEGAAAEDRGRMGEELTRRVSEILLKSVRSCSLTS</sequence>
<feature type="compositionally biased region" description="Basic and acidic residues" evidence="1">
    <location>
        <begin position="39"/>
        <end position="49"/>
    </location>
</feature>
<evidence type="ECO:0000256" key="1">
    <source>
        <dbReference type="SAM" id="MobiDB-lite"/>
    </source>
</evidence>
<gene>
    <name evidence="2" type="ORF">TeGR_g15146</name>
</gene>
<protein>
    <recommendedName>
        <fullName evidence="4">Deubiquitinating enzyme MINDY-3/4 conserved domain-containing protein</fullName>
    </recommendedName>
</protein>
<reference evidence="2 3" key="1">
    <citation type="journal article" date="2023" name="Commun. Biol.">
        <title>Genome analysis of Parmales, the sister group of diatoms, reveals the evolutionary specialization of diatoms from phago-mixotrophs to photoautotrophs.</title>
        <authorList>
            <person name="Ban H."/>
            <person name="Sato S."/>
            <person name="Yoshikawa S."/>
            <person name="Yamada K."/>
            <person name="Nakamura Y."/>
            <person name="Ichinomiya M."/>
            <person name="Sato N."/>
            <person name="Blanc-Mathieu R."/>
            <person name="Endo H."/>
            <person name="Kuwata A."/>
            <person name="Ogata H."/>
        </authorList>
    </citation>
    <scope>NUCLEOTIDE SEQUENCE [LARGE SCALE GENOMIC DNA]</scope>
</reference>
<evidence type="ECO:0000313" key="3">
    <source>
        <dbReference type="Proteomes" id="UP001165060"/>
    </source>
</evidence>
<name>A0ABQ6MER4_9STRA</name>
<accession>A0ABQ6MER4</accession>
<dbReference type="Proteomes" id="UP001165060">
    <property type="component" value="Unassembled WGS sequence"/>
</dbReference>
<feature type="region of interest" description="Disordered" evidence="1">
    <location>
        <begin position="29"/>
        <end position="71"/>
    </location>
</feature>
<proteinExistence type="predicted"/>
<dbReference type="EMBL" id="BRYB01000193">
    <property type="protein sequence ID" value="GMI24977.1"/>
    <property type="molecule type" value="Genomic_DNA"/>
</dbReference>
<comment type="caution">
    <text evidence="2">The sequence shown here is derived from an EMBL/GenBank/DDBJ whole genome shotgun (WGS) entry which is preliminary data.</text>
</comment>
<evidence type="ECO:0008006" key="4">
    <source>
        <dbReference type="Google" id="ProtNLM"/>
    </source>
</evidence>